<dbReference type="Proteomes" id="UP000315167">
    <property type="component" value="Unassembled WGS sequence"/>
</dbReference>
<gene>
    <name evidence="1" type="ORF">IP90_03083</name>
</gene>
<evidence type="ECO:0000313" key="1">
    <source>
        <dbReference type="EMBL" id="TWH99468.1"/>
    </source>
</evidence>
<organism evidence="1 2">
    <name type="scientific">Luteimonas cucumeris</name>
    <dbReference type="NCBI Taxonomy" id="985012"/>
    <lineage>
        <taxon>Bacteria</taxon>
        <taxon>Pseudomonadati</taxon>
        <taxon>Pseudomonadota</taxon>
        <taxon>Gammaproteobacteria</taxon>
        <taxon>Lysobacterales</taxon>
        <taxon>Lysobacteraceae</taxon>
        <taxon>Luteimonas</taxon>
    </lineage>
</organism>
<dbReference type="InterPro" id="IPR006311">
    <property type="entry name" value="TAT_signal"/>
</dbReference>
<dbReference type="AlphaFoldDB" id="A0A562KVL4"/>
<sequence length="209" mass="23410">MSHDLHGDAATTVDPSRRRLLGVAATGVVALPVASVLAGTARTPAPATPAAARRQDGRGDFDFYIGRWQVRNERLKQRWVGSDDWDVFDATDECRPILGGLGTIDEYVTDHYGERLIGNTLRLFDPKTRQWSAYWVSNRSGVLEPPVIGRFKDGIGTFVGKDVDAGVPILVRYLWTEITPTSAKWDQAYSRDDGKSWETNWIMRMTRID</sequence>
<comment type="caution">
    <text evidence="1">The sequence shown here is derived from an EMBL/GenBank/DDBJ whole genome shotgun (WGS) entry which is preliminary data.</text>
</comment>
<dbReference type="PROSITE" id="PS51318">
    <property type="entry name" value="TAT"/>
    <property type="match status" value="1"/>
</dbReference>
<name>A0A562KVL4_9GAMM</name>
<proteinExistence type="predicted"/>
<accession>A0A562KVL4</accession>
<keyword evidence="2" id="KW-1185">Reference proteome</keyword>
<evidence type="ECO:0008006" key="3">
    <source>
        <dbReference type="Google" id="ProtNLM"/>
    </source>
</evidence>
<protein>
    <recommendedName>
        <fullName evidence="3">DUF1579 domain-containing protein</fullName>
    </recommendedName>
</protein>
<reference evidence="1 2" key="1">
    <citation type="journal article" date="2015" name="Stand. Genomic Sci.">
        <title>Genomic Encyclopedia of Bacterial and Archaeal Type Strains, Phase III: the genomes of soil and plant-associated and newly described type strains.</title>
        <authorList>
            <person name="Whitman W.B."/>
            <person name="Woyke T."/>
            <person name="Klenk H.P."/>
            <person name="Zhou Y."/>
            <person name="Lilburn T.G."/>
            <person name="Beck B.J."/>
            <person name="De Vos P."/>
            <person name="Vandamme P."/>
            <person name="Eisen J.A."/>
            <person name="Garrity G."/>
            <person name="Hugenholtz P."/>
            <person name="Kyrpides N.C."/>
        </authorList>
    </citation>
    <scope>NUCLEOTIDE SEQUENCE [LARGE SCALE GENOMIC DNA]</scope>
    <source>
        <strain evidence="1 2">CGMCC 1.10821</strain>
    </source>
</reference>
<dbReference type="RefSeq" id="WP_199753513.1">
    <property type="nucleotide sequence ID" value="NZ_VLKN01000010.1"/>
</dbReference>
<dbReference type="EMBL" id="VLKN01000010">
    <property type="protein sequence ID" value="TWH99468.1"/>
    <property type="molecule type" value="Genomic_DNA"/>
</dbReference>
<evidence type="ECO:0000313" key="2">
    <source>
        <dbReference type="Proteomes" id="UP000315167"/>
    </source>
</evidence>